<dbReference type="RefSeq" id="WP_309956324.1">
    <property type="nucleotide sequence ID" value="NZ_JAVDUJ010000001.1"/>
</dbReference>
<dbReference type="EMBL" id="JAVDUJ010000001">
    <property type="protein sequence ID" value="MDR6939560.1"/>
    <property type="molecule type" value="Genomic_DNA"/>
</dbReference>
<sequence length="292" mass="31678">MKRTKLAKIAIVPAVVAGLVSPSIVANAAPVTTKAPVVAAVSADANAQIRELDALVQDVQNFEAENAQAIMQASISSRSSEKLPNYANELKELMNTAFELKGTITAAISGELLVDPAQITDFVFTIPARIQLLKAAIDTVKRAIADENGLRNKPQWVQWSVGLAITKASIRILNPLASTGDIQKSLEELAKDMQEGLAAADRGDNDRANIYDKSALNKVIWNTRFERDRHVLGKAKFADYNALNKEITKAVGVWFRVSATYAEVKTTMANLDLALTKAKDAALRNVNKLPKK</sequence>
<evidence type="ECO:0000313" key="3">
    <source>
        <dbReference type="EMBL" id="MDR6939560.1"/>
    </source>
</evidence>
<feature type="signal peptide" evidence="2">
    <location>
        <begin position="1"/>
        <end position="28"/>
    </location>
</feature>
<name>A0ABU1T2T8_9ACTO</name>
<feature type="coiled-coil region" evidence="1">
    <location>
        <begin position="45"/>
        <end position="72"/>
    </location>
</feature>
<gene>
    <name evidence="3" type="ORF">J2S36_001103</name>
</gene>
<dbReference type="Pfam" id="PF07373">
    <property type="entry name" value="CAMP_factor"/>
    <property type="match status" value="1"/>
</dbReference>
<keyword evidence="4" id="KW-1185">Reference proteome</keyword>
<comment type="caution">
    <text evidence="3">The sequence shown here is derived from an EMBL/GenBank/DDBJ whole genome shotgun (WGS) entry which is preliminary data.</text>
</comment>
<protein>
    <submittedName>
        <fullName evidence="3">cAMP factor</fullName>
    </submittedName>
</protein>
<evidence type="ECO:0000256" key="2">
    <source>
        <dbReference type="SAM" id="SignalP"/>
    </source>
</evidence>
<dbReference type="Proteomes" id="UP001266099">
    <property type="component" value="Unassembled WGS sequence"/>
</dbReference>
<proteinExistence type="predicted"/>
<keyword evidence="2" id="KW-0732">Signal</keyword>
<feature type="chain" id="PRO_5045488744" evidence="2">
    <location>
        <begin position="29"/>
        <end position="292"/>
    </location>
</feature>
<organism evidence="3 4">
    <name type="scientific">Arcanobacterium hippocoleae</name>
    <dbReference type="NCBI Taxonomy" id="149017"/>
    <lineage>
        <taxon>Bacteria</taxon>
        <taxon>Bacillati</taxon>
        <taxon>Actinomycetota</taxon>
        <taxon>Actinomycetes</taxon>
        <taxon>Actinomycetales</taxon>
        <taxon>Actinomycetaceae</taxon>
        <taxon>Arcanobacterium</taxon>
    </lineage>
</organism>
<reference evidence="3 4" key="1">
    <citation type="submission" date="2023-07" db="EMBL/GenBank/DDBJ databases">
        <title>Sequencing the genomes of 1000 actinobacteria strains.</title>
        <authorList>
            <person name="Klenk H.-P."/>
        </authorList>
    </citation>
    <scope>NUCLEOTIDE SEQUENCE [LARGE SCALE GENOMIC DNA]</scope>
    <source>
        <strain evidence="3 4">DSM 15539</strain>
    </source>
</reference>
<keyword evidence="1" id="KW-0175">Coiled coil</keyword>
<dbReference type="InterPro" id="IPR010860">
    <property type="entry name" value="CAMP_factor"/>
</dbReference>
<evidence type="ECO:0000256" key="1">
    <source>
        <dbReference type="SAM" id="Coils"/>
    </source>
</evidence>
<evidence type="ECO:0000313" key="4">
    <source>
        <dbReference type="Proteomes" id="UP001266099"/>
    </source>
</evidence>
<accession>A0ABU1T2T8</accession>